<dbReference type="PANTHER" id="PTHR11104:SF0">
    <property type="entry name" value="SPBETA PROPHAGE-DERIVED AMINOGLYCOSIDE N(3')-ACETYLTRANSFERASE-LIKE PROTEIN YOKD"/>
    <property type="match status" value="1"/>
</dbReference>
<dbReference type="SUPFAM" id="SSF110710">
    <property type="entry name" value="TTHA0583/YokD-like"/>
    <property type="match status" value="1"/>
</dbReference>
<proteinExistence type="inferred from homology"/>
<evidence type="ECO:0000256" key="3">
    <source>
        <dbReference type="ARBA" id="ARBA00023315"/>
    </source>
</evidence>
<sequence length="270" mass="29217">MHTEASLTADLRRLGVTKAMTLLVHASLRSVGLVQGGSRTLLSALREAVGPDGTLVVPTFTTGNSLTSPAYLRSTRGLTRHQLLSYRENMEPFSPASTPSDGMGRLAEEVRVTPAAVRSGHPQTSFAALGPLAARITSGHALDCLLGERSPLGRLYEEEAYVLLLGVGFEVCSAFHLSECRQPGQVRRRYDCRVMTEDGPRWTAFLDVDHDDSDFGDLGRWLEASVPAGRGPLDRGRIGAADSRLFPLRWAVDTASRWFAAGRGAEADRA</sequence>
<comment type="caution">
    <text evidence="4">The sequence shown here is derived from an EMBL/GenBank/DDBJ whole genome shotgun (WGS) entry which is preliminary data.</text>
</comment>
<dbReference type="InterPro" id="IPR028345">
    <property type="entry name" value="Antibiotic_NAT-like"/>
</dbReference>
<dbReference type="Pfam" id="PF02522">
    <property type="entry name" value="Antibiotic_NAT"/>
    <property type="match status" value="1"/>
</dbReference>
<protein>
    <submittedName>
        <fullName evidence="4">AAC(3) family N-acetyltransferase</fullName>
    </submittedName>
</protein>
<evidence type="ECO:0000256" key="2">
    <source>
        <dbReference type="ARBA" id="ARBA00022679"/>
    </source>
</evidence>
<dbReference type="PANTHER" id="PTHR11104">
    <property type="entry name" value="AMINOGLYCOSIDE N3-ACETYLTRANSFERASE"/>
    <property type="match status" value="1"/>
</dbReference>
<dbReference type="Proteomes" id="UP001257948">
    <property type="component" value="Unassembled WGS sequence"/>
</dbReference>
<keyword evidence="3" id="KW-0012">Acyltransferase</keyword>
<evidence type="ECO:0000256" key="1">
    <source>
        <dbReference type="ARBA" id="ARBA00006383"/>
    </source>
</evidence>
<dbReference type="InterPro" id="IPR003679">
    <property type="entry name" value="Amioglycoside_AcTrfase"/>
</dbReference>
<name>A0ABU3LRQ5_9ACTN</name>
<dbReference type="EMBL" id="JAVTLL010000008">
    <property type="protein sequence ID" value="MDT7841906.1"/>
    <property type="molecule type" value="Genomic_DNA"/>
</dbReference>
<accession>A0ABU3LRQ5</accession>
<comment type="similarity">
    <text evidence="1">Belongs to the antibiotic N-acetyltransferase family.</text>
</comment>
<keyword evidence="2" id="KW-0808">Transferase</keyword>
<evidence type="ECO:0000313" key="4">
    <source>
        <dbReference type="EMBL" id="MDT7841906.1"/>
    </source>
</evidence>
<dbReference type="RefSeq" id="WP_314201069.1">
    <property type="nucleotide sequence ID" value="NZ_JAVTLL010000008.1"/>
</dbReference>
<keyword evidence="5" id="KW-1185">Reference proteome</keyword>
<gene>
    <name evidence="4" type="ORF">RQC66_14290</name>
</gene>
<evidence type="ECO:0000313" key="5">
    <source>
        <dbReference type="Proteomes" id="UP001257948"/>
    </source>
</evidence>
<organism evidence="4 5">
    <name type="scientific">Streptomyces justiciae</name>
    <dbReference type="NCBI Taxonomy" id="2780140"/>
    <lineage>
        <taxon>Bacteria</taxon>
        <taxon>Bacillati</taxon>
        <taxon>Actinomycetota</taxon>
        <taxon>Actinomycetes</taxon>
        <taxon>Kitasatosporales</taxon>
        <taxon>Streptomycetaceae</taxon>
        <taxon>Streptomyces</taxon>
    </lineage>
</organism>
<reference evidence="5" key="1">
    <citation type="submission" date="2023-07" db="EMBL/GenBank/DDBJ databases">
        <title>Draft genome sequence of the endophytic actinobacterium Streptomyces justiciae WPN32, a potential antibiotic producer.</title>
        <authorList>
            <person name="Yasawong M."/>
            <person name="Pana W."/>
            <person name="Ganta P."/>
            <person name="Santapan N."/>
            <person name="Songngamsuk T."/>
            <person name="Phatcharaharikarn M."/>
            <person name="Kerdtoob S."/>
            <person name="Nantapong N."/>
        </authorList>
    </citation>
    <scope>NUCLEOTIDE SEQUENCE [LARGE SCALE GENOMIC DNA]</scope>
    <source>
        <strain evidence="5">WPN32</strain>
    </source>
</reference>